<dbReference type="Proteomes" id="UP000184603">
    <property type="component" value="Unassembled WGS sequence"/>
</dbReference>
<dbReference type="GO" id="GO:0003723">
    <property type="term" value="F:RNA binding"/>
    <property type="evidence" value="ECO:0007669"/>
    <property type="project" value="UniProtKB-KW"/>
</dbReference>
<proteinExistence type="inferred from homology"/>
<organism evidence="7 8">
    <name type="scientific">Desulfopila aestuarii DSM 18488</name>
    <dbReference type="NCBI Taxonomy" id="1121416"/>
    <lineage>
        <taxon>Bacteria</taxon>
        <taxon>Pseudomonadati</taxon>
        <taxon>Thermodesulfobacteriota</taxon>
        <taxon>Desulfobulbia</taxon>
        <taxon>Desulfobulbales</taxon>
        <taxon>Desulfocapsaceae</taxon>
        <taxon>Desulfopila</taxon>
    </lineage>
</organism>
<feature type="compositionally biased region" description="Basic residues" evidence="4">
    <location>
        <begin position="445"/>
        <end position="455"/>
    </location>
</feature>
<feature type="region of interest" description="Disordered" evidence="4">
    <location>
        <begin position="413"/>
        <end position="455"/>
    </location>
</feature>
<keyword evidence="8" id="KW-1185">Reference proteome</keyword>
<dbReference type="Pfam" id="PF12627">
    <property type="entry name" value="PolyA_pol_RNAbd"/>
    <property type="match status" value="1"/>
</dbReference>
<dbReference type="Gene3D" id="3.30.460.10">
    <property type="entry name" value="Beta Polymerase, domain 2"/>
    <property type="match status" value="1"/>
</dbReference>
<dbReference type="PANTHER" id="PTHR43051:SF1">
    <property type="entry name" value="POLYNUCLEOTIDE ADENYLYLTRANSFERASE FAMILY PROTEIN"/>
    <property type="match status" value="1"/>
</dbReference>
<reference evidence="7 8" key="1">
    <citation type="submission" date="2016-12" db="EMBL/GenBank/DDBJ databases">
        <authorList>
            <person name="Song W.-J."/>
            <person name="Kurnit D.M."/>
        </authorList>
    </citation>
    <scope>NUCLEOTIDE SEQUENCE [LARGE SCALE GENOMIC DNA]</scope>
    <source>
        <strain evidence="7 8">DSM 18488</strain>
    </source>
</reference>
<dbReference type="InterPro" id="IPR032828">
    <property type="entry name" value="PolyA_RNA-bd"/>
</dbReference>
<feature type="domain" description="Poly A polymerase head" evidence="5">
    <location>
        <begin position="52"/>
        <end position="177"/>
    </location>
</feature>
<protein>
    <submittedName>
        <fullName evidence="7">Poly(A) polymerase</fullName>
    </submittedName>
</protein>
<dbReference type="SUPFAM" id="SSF81891">
    <property type="entry name" value="Poly A polymerase C-terminal region-like"/>
    <property type="match status" value="1"/>
</dbReference>
<dbReference type="AlphaFoldDB" id="A0A1M7Y6E5"/>
<dbReference type="InterPro" id="IPR002646">
    <property type="entry name" value="PolA_pol_head_dom"/>
</dbReference>
<accession>A0A1M7Y6E5</accession>
<dbReference type="GO" id="GO:0006396">
    <property type="term" value="P:RNA processing"/>
    <property type="evidence" value="ECO:0007669"/>
    <property type="project" value="InterPro"/>
</dbReference>
<dbReference type="GO" id="GO:0000166">
    <property type="term" value="F:nucleotide binding"/>
    <property type="evidence" value="ECO:0007669"/>
    <property type="project" value="UniProtKB-KW"/>
</dbReference>
<dbReference type="RefSeq" id="WP_073613499.1">
    <property type="nucleotide sequence ID" value="NZ_FRFE01000009.1"/>
</dbReference>
<comment type="similarity">
    <text evidence="3">Belongs to the tRNA nucleotidyltransferase/poly(A) polymerase family.</text>
</comment>
<evidence type="ECO:0000313" key="8">
    <source>
        <dbReference type="Proteomes" id="UP000184603"/>
    </source>
</evidence>
<dbReference type="OrthoDB" id="9805698at2"/>
<feature type="domain" description="tRNA nucleotidyltransferase/poly(A) polymerase RNA and SrmB- binding" evidence="6">
    <location>
        <begin position="204"/>
        <end position="260"/>
    </location>
</feature>
<evidence type="ECO:0000256" key="1">
    <source>
        <dbReference type="ARBA" id="ARBA00022679"/>
    </source>
</evidence>
<evidence type="ECO:0000256" key="4">
    <source>
        <dbReference type="SAM" id="MobiDB-lite"/>
    </source>
</evidence>
<evidence type="ECO:0000313" key="7">
    <source>
        <dbReference type="EMBL" id="SHO48223.1"/>
    </source>
</evidence>
<evidence type="ECO:0000259" key="5">
    <source>
        <dbReference type="Pfam" id="PF01743"/>
    </source>
</evidence>
<evidence type="ECO:0000256" key="2">
    <source>
        <dbReference type="ARBA" id="ARBA00022741"/>
    </source>
</evidence>
<sequence>MKPEEESRLPVNSAPPLTARVISPGDHPITREMINQDALYVMQKLNKAGFSAYLVGGGVRDLYLDKEPKDFDISTDARPGQIRKLFPHSKTIGRRFRLVQVFFRNGHVVEVSTLRSLSEHDLDGPQAVLAPNNTFGSLDQDAQRRDLTINSLFYEIENNTIIDYVNGVEDLDHSIIRIVGTPDKRINRDPVRMLRAIRHAARNGFTIEEQSWQAICDNHAKLRLCPPSRLRDETFKDIYSGAAAPWYKLAVESGIFIDLFQIYRESIYATMADGTPCRKFLGDIFTMIDRINRVAKENRISRQPDYFMLALILIPWADASYGLFSEKFKGPVLFQIGKKIRADIDREIGTQLNLSRAIRQDIAALLTNLSALIHNRQNDSWPKWLRRKSYFKQCSVFYNCYLEAISGKETSSVHLDNVPNMHTSPKSTSSKDSSSKRNKPAFAPRSKKGIFGLKK</sequence>
<dbReference type="STRING" id="1121416.SAMN02745220_02202"/>
<gene>
    <name evidence="7" type="ORF">SAMN02745220_02202</name>
</gene>
<dbReference type="GO" id="GO:0016779">
    <property type="term" value="F:nucleotidyltransferase activity"/>
    <property type="evidence" value="ECO:0007669"/>
    <property type="project" value="InterPro"/>
</dbReference>
<evidence type="ECO:0000256" key="3">
    <source>
        <dbReference type="RuleBase" id="RU003953"/>
    </source>
</evidence>
<dbReference type="SUPFAM" id="SSF81301">
    <property type="entry name" value="Nucleotidyltransferase"/>
    <property type="match status" value="1"/>
</dbReference>
<dbReference type="PANTHER" id="PTHR43051">
    <property type="entry name" value="POLYNUCLEOTIDE ADENYLYLTRANSFERASE FAMILY PROTEIN"/>
    <property type="match status" value="1"/>
</dbReference>
<dbReference type="EMBL" id="FRFE01000009">
    <property type="protein sequence ID" value="SHO48223.1"/>
    <property type="molecule type" value="Genomic_DNA"/>
</dbReference>
<feature type="region of interest" description="Disordered" evidence="4">
    <location>
        <begin position="1"/>
        <end position="24"/>
    </location>
</feature>
<keyword evidence="2" id="KW-0547">Nucleotide-binding</keyword>
<dbReference type="InterPro" id="IPR043519">
    <property type="entry name" value="NT_sf"/>
</dbReference>
<dbReference type="Gene3D" id="1.10.3090.10">
    <property type="entry name" value="cca-adding enzyme, domain 2"/>
    <property type="match status" value="1"/>
</dbReference>
<keyword evidence="3" id="KW-0694">RNA-binding</keyword>
<dbReference type="CDD" id="cd05398">
    <property type="entry name" value="NT_ClassII-CCAase"/>
    <property type="match status" value="1"/>
</dbReference>
<dbReference type="Pfam" id="PF01743">
    <property type="entry name" value="PolyA_pol"/>
    <property type="match status" value="1"/>
</dbReference>
<evidence type="ECO:0000259" key="6">
    <source>
        <dbReference type="Pfam" id="PF12627"/>
    </source>
</evidence>
<keyword evidence="1 3" id="KW-0808">Transferase</keyword>
<dbReference type="InterPro" id="IPR052191">
    <property type="entry name" value="tRNA_ntf/polyA_polymerase_I"/>
</dbReference>
<name>A0A1M7Y6E5_9BACT</name>